<reference evidence="2" key="2">
    <citation type="submission" date="2025-09" db="UniProtKB">
        <authorList>
            <consortium name="Ensembl"/>
        </authorList>
    </citation>
    <scope>IDENTIFICATION</scope>
</reference>
<dbReference type="Ensembl" id="ENSCAFT00020019784.1">
    <property type="protein sequence ID" value="ENSCAFP00020017041.1"/>
    <property type="gene ID" value="ENSCAFG00020013652.1"/>
</dbReference>
<proteinExistence type="predicted"/>
<feature type="region of interest" description="Disordered" evidence="1">
    <location>
        <begin position="1"/>
        <end position="108"/>
    </location>
</feature>
<name>A0A8C0KIK9_CANLU</name>
<dbReference type="Proteomes" id="UP000694391">
    <property type="component" value="Unplaced"/>
</dbReference>
<protein>
    <submittedName>
        <fullName evidence="2">Uncharacterized protein</fullName>
    </submittedName>
</protein>
<organism evidence="2 3">
    <name type="scientific">Canis lupus dingo</name>
    <name type="common">dingo</name>
    <dbReference type="NCBI Taxonomy" id="286419"/>
    <lineage>
        <taxon>Eukaryota</taxon>
        <taxon>Metazoa</taxon>
        <taxon>Chordata</taxon>
        <taxon>Craniata</taxon>
        <taxon>Vertebrata</taxon>
        <taxon>Euteleostomi</taxon>
        <taxon>Mammalia</taxon>
        <taxon>Eutheria</taxon>
        <taxon>Laurasiatheria</taxon>
        <taxon>Carnivora</taxon>
        <taxon>Caniformia</taxon>
        <taxon>Canidae</taxon>
        <taxon>Canis</taxon>
    </lineage>
</organism>
<dbReference type="AlphaFoldDB" id="A0A8C0KIK9"/>
<sequence length="208" mass="22333">MWRFQSAWQGGLASRAGSGTELGLRGRQQKRKSPITCTRSWGDKPSSALGSQPRGCTAARGSVPLQLKLRNGGGRKEEASSSAPTSHLAWCPKSSPNTERPKACSSPNSASPDWWHTYKFEHVPVKHVVIGEALAVEKIPEKLPQVGVVGLVVKTQGAAEIQVCGKLSCKTRDSSPSAPHHRMVGMPTARETRHACACTLAHTPRDTP</sequence>
<dbReference type="GeneTree" id="ENSGT00910000147748"/>
<keyword evidence="3" id="KW-1185">Reference proteome</keyword>
<evidence type="ECO:0000256" key="1">
    <source>
        <dbReference type="SAM" id="MobiDB-lite"/>
    </source>
</evidence>
<evidence type="ECO:0000313" key="3">
    <source>
        <dbReference type="Proteomes" id="UP000694391"/>
    </source>
</evidence>
<accession>A0A8C0KIK9</accession>
<evidence type="ECO:0000313" key="2">
    <source>
        <dbReference type="Ensembl" id="ENSCAFP00020017041.1"/>
    </source>
</evidence>
<reference evidence="2" key="1">
    <citation type="submission" date="2025-08" db="UniProtKB">
        <authorList>
            <consortium name="Ensembl"/>
        </authorList>
    </citation>
    <scope>IDENTIFICATION</scope>
</reference>